<dbReference type="EMBL" id="FORO01000038">
    <property type="protein sequence ID" value="SFJ55230.1"/>
    <property type="molecule type" value="Genomic_DNA"/>
</dbReference>
<reference evidence="2 3" key="1">
    <citation type="submission" date="2016-10" db="EMBL/GenBank/DDBJ databases">
        <authorList>
            <person name="de Groot N.N."/>
        </authorList>
    </citation>
    <scope>NUCLEOTIDE SEQUENCE [LARGE SCALE GENOMIC DNA]</scope>
    <source>
        <strain evidence="2 3">SP2</strain>
    </source>
</reference>
<dbReference type="InterPro" id="IPR036390">
    <property type="entry name" value="WH_DNA-bd_sf"/>
</dbReference>
<accession>A0A1I3SA18</accession>
<dbReference type="Gene3D" id="1.10.10.10">
    <property type="entry name" value="Winged helix-like DNA-binding domain superfamily/Winged helix DNA-binding domain"/>
    <property type="match status" value="1"/>
</dbReference>
<organism evidence="2 3">
    <name type="scientific">Natronobacterium gregoryi</name>
    <dbReference type="NCBI Taxonomy" id="44930"/>
    <lineage>
        <taxon>Archaea</taxon>
        <taxon>Methanobacteriati</taxon>
        <taxon>Methanobacteriota</taxon>
        <taxon>Stenosarchaea group</taxon>
        <taxon>Halobacteria</taxon>
        <taxon>Halobacteriales</taxon>
        <taxon>Natrialbaceae</taxon>
        <taxon>Natronobacterium</taxon>
    </lineage>
</organism>
<dbReference type="InterPro" id="IPR036388">
    <property type="entry name" value="WH-like_DNA-bd_sf"/>
</dbReference>
<name>A0A1I3SA18_9EURY</name>
<dbReference type="AlphaFoldDB" id="A0A1I3SA18"/>
<sequence>MTASSDQIDDEREIDVELEGDTERSPEQLLADLLRLVREGRTRMDALADSLELSAVDTERLVAAAETQGDVMRAGYTGGDLYTIHLTEQGATKLPSRSIREVRLARHDLAERDLEVLRAVDAVGRCTATTVREHLDNALSPMELIPIVTHLVREDYLEESGWFRRYVELTPAGESVLEAIENES</sequence>
<dbReference type="RefSeq" id="WP_015233321.1">
    <property type="nucleotide sequence ID" value="NZ_FORO01000038.1"/>
</dbReference>
<evidence type="ECO:0000313" key="2">
    <source>
        <dbReference type="EMBL" id="SFJ55230.1"/>
    </source>
</evidence>
<dbReference type="Proteomes" id="UP000182829">
    <property type="component" value="Unassembled WGS sequence"/>
</dbReference>
<evidence type="ECO:0000256" key="1">
    <source>
        <dbReference type="SAM" id="MobiDB-lite"/>
    </source>
</evidence>
<proteinExistence type="predicted"/>
<feature type="region of interest" description="Disordered" evidence="1">
    <location>
        <begin position="1"/>
        <end position="23"/>
    </location>
</feature>
<dbReference type="SUPFAM" id="SSF46785">
    <property type="entry name" value="Winged helix' DNA-binding domain"/>
    <property type="match status" value="1"/>
</dbReference>
<gene>
    <name evidence="2" type="ORF">SAMN05443661_13830</name>
</gene>
<feature type="compositionally biased region" description="Acidic residues" evidence="1">
    <location>
        <begin position="7"/>
        <end position="20"/>
    </location>
</feature>
<dbReference type="GeneID" id="14206745"/>
<dbReference type="OrthoDB" id="382836at2157"/>
<protein>
    <submittedName>
        <fullName evidence="2">Uncharacterized protein</fullName>
    </submittedName>
</protein>
<evidence type="ECO:0000313" key="3">
    <source>
        <dbReference type="Proteomes" id="UP000182829"/>
    </source>
</evidence>